<dbReference type="GO" id="GO:0008757">
    <property type="term" value="F:S-adenosylmethionine-dependent methyltransferase activity"/>
    <property type="evidence" value="ECO:0007669"/>
    <property type="project" value="InterPro"/>
</dbReference>
<keyword evidence="2" id="KW-0808">Transferase</keyword>
<dbReference type="Pfam" id="PF08241">
    <property type="entry name" value="Methyltransf_11"/>
    <property type="match status" value="1"/>
</dbReference>
<evidence type="ECO:0000259" key="1">
    <source>
        <dbReference type="Pfam" id="PF08241"/>
    </source>
</evidence>
<dbReference type="PANTHER" id="PTHR43861">
    <property type="entry name" value="TRANS-ACONITATE 2-METHYLTRANSFERASE-RELATED"/>
    <property type="match status" value="1"/>
</dbReference>
<keyword evidence="2" id="KW-0489">Methyltransferase</keyword>
<dbReference type="Gene3D" id="3.40.50.150">
    <property type="entry name" value="Vaccinia Virus protein VP39"/>
    <property type="match status" value="1"/>
</dbReference>
<comment type="caution">
    <text evidence="2">The sequence shown here is derived from an EMBL/GenBank/DDBJ whole genome shotgun (WGS) entry which is preliminary data.</text>
</comment>
<dbReference type="PANTHER" id="PTHR43861:SF1">
    <property type="entry name" value="TRANS-ACONITATE 2-METHYLTRANSFERASE"/>
    <property type="match status" value="1"/>
</dbReference>
<feature type="domain" description="Methyltransferase type 11" evidence="1">
    <location>
        <begin position="48"/>
        <end position="142"/>
    </location>
</feature>
<organism evidence="2">
    <name type="scientific">bioreactor metagenome</name>
    <dbReference type="NCBI Taxonomy" id="1076179"/>
    <lineage>
        <taxon>unclassified sequences</taxon>
        <taxon>metagenomes</taxon>
        <taxon>ecological metagenomes</taxon>
    </lineage>
</organism>
<protein>
    <submittedName>
        <fullName evidence="2">Demethylmenaquinone methyltransferase</fullName>
        <ecNumber evidence="2">2.1.1.163</ecNumber>
    </submittedName>
</protein>
<dbReference type="EMBL" id="VSSQ01018419">
    <property type="protein sequence ID" value="MPM61578.1"/>
    <property type="molecule type" value="Genomic_DNA"/>
</dbReference>
<dbReference type="InterPro" id="IPR013216">
    <property type="entry name" value="Methyltransf_11"/>
</dbReference>
<dbReference type="SUPFAM" id="SSF53335">
    <property type="entry name" value="S-adenosyl-L-methionine-dependent methyltransferases"/>
    <property type="match status" value="1"/>
</dbReference>
<dbReference type="GO" id="GO:0032259">
    <property type="term" value="P:methylation"/>
    <property type="evidence" value="ECO:0007669"/>
    <property type="project" value="UniProtKB-KW"/>
</dbReference>
<proteinExistence type="predicted"/>
<evidence type="ECO:0000313" key="2">
    <source>
        <dbReference type="EMBL" id="MPM61578.1"/>
    </source>
</evidence>
<accession>A0A645B952</accession>
<dbReference type="InterPro" id="IPR029063">
    <property type="entry name" value="SAM-dependent_MTases_sf"/>
</dbReference>
<name>A0A645B952_9ZZZZ</name>
<dbReference type="GO" id="GO:0043770">
    <property type="term" value="F:demethylmenaquinone methyltransferase activity"/>
    <property type="evidence" value="ECO:0007669"/>
    <property type="project" value="UniProtKB-EC"/>
</dbReference>
<dbReference type="AlphaFoldDB" id="A0A645B952"/>
<dbReference type="EC" id="2.1.1.163" evidence="2"/>
<reference evidence="2" key="1">
    <citation type="submission" date="2019-08" db="EMBL/GenBank/DDBJ databases">
        <authorList>
            <person name="Kucharzyk K."/>
            <person name="Murdoch R.W."/>
            <person name="Higgins S."/>
            <person name="Loffler F."/>
        </authorList>
    </citation>
    <scope>NUCLEOTIDE SEQUENCE</scope>
</reference>
<sequence length="213" mass="24630">MNDEMKIIADAWNEISLDFDEMHATEDIDMWKSELNKLIGENEKRKVLDIGTGTGFIAIMLAELGHTVSGVDIADDMLELGRKKMTEKGLNIDFMHCDGENLKYEGNTFDVIANCRVLWTLLEPQKAFIEWKRVLKTGGIVLSFMRLAENTTENKNWCYGEEFEKNLKMKFATEEEYIYEFKKAGFNNVKIVHMPEEMSAAPLNPWFCVYCEK</sequence>
<gene>
    <name evidence="2" type="primary">menG_18</name>
    <name evidence="2" type="ORF">SDC9_108438</name>
</gene>
<dbReference type="CDD" id="cd02440">
    <property type="entry name" value="AdoMet_MTases"/>
    <property type="match status" value="1"/>
</dbReference>